<reference evidence="10" key="1">
    <citation type="submission" date="2021-03" db="EMBL/GenBank/DDBJ databases">
        <title>Identification and antibiotic profiling of Wohlfahrtiimonas chitiniclastica, an underestimated human pathogen.</title>
        <authorList>
            <person name="Kopf A."/>
            <person name="Bunk B."/>
            <person name="Coldewey S."/>
            <person name="Gunzer F."/>
            <person name="Riedel T."/>
            <person name="Schroettner P."/>
        </authorList>
    </citation>
    <scope>NUCLEOTIDE SEQUENCE</scope>
    <source>
        <strain evidence="10">DSM 100917</strain>
    </source>
</reference>
<evidence type="ECO:0000259" key="9">
    <source>
        <dbReference type="SMART" id="SM00905"/>
    </source>
</evidence>
<comment type="function">
    <text evidence="8">Catalyzes the conversion of 7,8-dihydroneopterin to 6-hydroxymethyl-7,8-dihydropterin.</text>
</comment>
<dbReference type="GO" id="GO:0004150">
    <property type="term" value="F:dihydroneopterin aldolase activity"/>
    <property type="evidence" value="ECO:0007669"/>
    <property type="project" value="UniProtKB-UniRule"/>
</dbReference>
<dbReference type="NCBIfam" id="TIGR00526">
    <property type="entry name" value="folB_dom"/>
    <property type="match status" value="1"/>
</dbReference>
<evidence type="ECO:0000256" key="4">
    <source>
        <dbReference type="ARBA" id="ARBA00005708"/>
    </source>
</evidence>
<comment type="catalytic activity">
    <reaction evidence="2 8">
        <text>7,8-dihydroneopterin = 6-hydroxymethyl-7,8-dihydropterin + glycolaldehyde</text>
        <dbReference type="Rhea" id="RHEA:10540"/>
        <dbReference type="ChEBI" id="CHEBI:17001"/>
        <dbReference type="ChEBI" id="CHEBI:17071"/>
        <dbReference type="ChEBI" id="CHEBI:44841"/>
        <dbReference type="EC" id="4.1.2.25"/>
    </reaction>
</comment>
<dbReference type="SUPFAM" id="SSF55620">
    <property type="entry name" value="Tetrahydrobiopterin biosynthesis enzymes-like"/>
    <property type="match status" value="1"/>
</dbReference>
<dbReference type="InterPro" id="IPR043133">
    <property type="entry name" value="GTP-CH-I_C/QueF"/>
</dbReference>
<dbReference type="Pfam" id="PF02152">
    <property type="entry name" value="FolB"/>
    <property type="match status" value="1"/>
</dbReference>
<dbReference type="CDD" id="cd00534">
    <property type="entry name" value="DHNA_DHNTPE"/>
    <property type="match status" value="1"/>
</dbReference>
<sequence>MDTVIIRNLKAEAIIGIYDFERVAKQPVIISLEMAWDNKKPASTEDIADALDYEKVSKSVKALIESSSFQLVETLAETIAEHVLTTYGTQSLYLELKKPNAIDFTDYVGLSMTRTRADYA</sequence>
<dbReference type="InterPro" id="IPR006156">
    <property type="entry name" value="Dihydroneopterin_aldolase"/>
</dbReference>
<dbReference type="GO" id="GO:0005737">
    <property type="term" value="C:cytoplasm"/>
    <property type="evidence" value="ECO:0007669"/>
    <property type="project" value="TreeGrafter"/>
</dbReference>
<dbReference type="PANTHER" id="PTHR42844">
    <property type="entry name" value="DIHYDRONEOPTERIN ALDOLASE 1-RELATED"/>
    <property type="match status" value="1"/>
</dbReference>
<dbReference type="Proteomes" id="UP000680020">
    <property type="component" value="Unassembled WGS sequence"/>
</dbReference>
<evidence type="ECO:0000256" key="6">
    <source>
        <dbReference type="ARBA" id="ARBA00023235"/>
    </source>
</evidence>
<dbReference type="NCBIfam" id="TIGR00525">
    <property type="entry name" value="folB"/>
    <property type="match status" value="1"/>
</dbReference>
<feature type="domain" description="Dihydroneopterin aldolase/epimerase" evidence="9">
    <location>
        <begin position="4"/>
        <end position="114"/>
    </location>
</feature>
<keyword evidence="7 8" id="KW-0456">Lyase</keyword>
<keyword evidence="6" id="KW-0413">Isomerase</keyword>
<dbReference type="GO" id="GO:0046654">
    <property type="term" value="P:tetrahydrofolate biosynthetic process"/>
    <property type="evidence" value="ECO:0007669"/>
    <property type="project" value="UniProtKB-UniRule"/>
</dbReference>
<dbReference type="AlphaFoldDB" id="A0AB35BZJ9"/>
<keyword evidence="5 8" id="KW-0289">Folate biosynthesis</keyword>
<organism evidence="10 11">
    <name type="scientific">Wohlfahrtiimonas chitiniclastica</name>
    <dbReference type="NCBI Taxonomy" id="400946"/>
    <lineage>
        <taxon>Bacteria</taxon>
        <taxon>Pseudomonadati</taxon>
        <taxon>Pseudomonadota</taxon>
        <taxon>Gammaproteobacteria</taxon>
        <taxon>Cardiobacteriales</taxon>
        <taxon>Ignatzschineriaceae</taxon>
        <taxon>Wohlfahrtiimonas</taxon>
    </lineage>
</organism>
<evidence type="ECO:0000256" key="2">
    <source>
        <dbReference type="ARBA" id="ARBA00001353"/>
    </source>
</evidence>
<evidence type="ECO:0000256" key="7">
    <source>
        <dbReference type="ARBA" id="ARBA00023239"/>
    </source>
</evidence>
<proteinExistence type="inferred from homology"/>
<comment type="caution">
    <text evidence="10">The sequence shown here is derived from an EMBL/GenBank/DDBJ whole genome shotgun (WGS) entry which is preliminary data.</text>
</comment>
<dbReference type="EMBL" id="JAGIBU010000008">
    <property type="protein sequence ID" value="MBS7825189.1"/>
    <property type="molecule type" value="Genomic_DNA"/>
</dbReference>
<dbReference type="EC" id="4.1.2.25" evidence="8"/>
<dbReference type="FunFam" id="3.30.1130.10:FF:000002">
    <property type="entry name" value="7,8-dihydroneopterin aldolase"/>
    <property type="match status" value="1"/>
</dbReference>
<dbReference type="GeneID" id="58264637"/>
<name>A0AB35BZJ9_9GAMM</name>
<dbReference type="GO" id="GO:0046656">
    <property type="term" value="P:folic acid biosynthetic process"/>
    <property type="evidence" value="ECO:0007669"/>
    <property type="project" value="UniProtKB-UniRule"/>
</dbReference>
<evidence type="ECO:0000256" key="3">
    <source>
        <dbReference type="ARBA" id="ARBA00005013"/>
    </source>
</evidence>
<dbReference type="Gene3D" id="3.30.1130.10">
    <property type="match status" value="1"/>
</dbReference>
<dbReference type="RefSeq" id="WP_008316058.1">
    <property type="nucleotide sequence ID" value="NZ_CP115969.1"/>
</dbReference>
<dbReference type="InterPro" id="IPR006157">
    <property type="entry name" value="FolB_dom"/>
</dbReference>
<evidence type="ECO:0000313" key="11">
    <source>
        <dbReference type="Proteomes" id="UP000680020"/>
    </source>
</evidence>
<gene>
    <name evidence="10" type="primary">folB</name>
    <name evidence="10" type="ORF">J7561_08235</name>
</gene>
<comment type="similarity">
    <text evidence="4 8">Belongs to the DHNA family.</text>
</comment>
<evidence type="ECO:0000256" key="8">
    <source>
        <dbReference type="RuleBase" id="RU362079"/>
    </source>
</evidence>
<protein>
    <recommendedName>
        <fullName evidence="8">7,8-dihydroneopterin aldolase</fullName>
        <ecNumber evidence="8">4.1.2.25</ecNumber>
    </recommendedName>
</protein>
<comment type="pathway">
    <text evidence="3 8">Cofactor biosynthesis; tetrahydrofolate biosynthesis; 2-amino-4-hydroxy-6-hydroxymethyl-7,8-dihydropteridine diphosphate from 7,8-dihydroneopterin triphosphate: step 3/4.</text>
</comment>
<dbReference type="PANTHER" id="PTHR42844:SF1">
    <property type="entry name" value="DIHYDRONEOPTERIN ALDOLASE 1-RELATED"/>
    <property type="match status" value="1"/>
</dbReference>
<evidence type="ECO:0000256" key="1">
    <source>
        <dbReference type="ARBA" id="ARBA00000693"/>
    </source>
</evidence>
<evidence type="ECO:0000313" key="10">
    <source>
        <dbReference type="EMBL" id="MBS7825189.1"/>
    </source>
</evidence>
<evidence type="ECO:0000256" key="5">
    <source>
        <dbReference type="ARBA" id="ARBA00022909"/>
    </source>
</evidence>
<accession>A0AB35BZJ9</accession>
<comment type="catalytic activity">
    <reaction evidence="1">
        <text>7,8-dihydroneopterin = 7,8-dihydromonapterin</text>
        <dbReference type="Rhea" id="RHEA:45328"/>
        <dbReference type="ChEBI" id="CHEBI:17001"/>
        <dbReference type="ChEBI" id="CHEBI:71175"/>
        <dbReference type="EC" id="5.1.99.8"/>
    </reaction>
</comment>
<dbReference type="SMART" id="SM00905">
    <property type="entry name" value="FolB"/>
    <property type="match status" value="1"/>
</dbReference>
<dbReference type="GO" id="GO:0016853">
    <property type="term" value="F:isomerase activity"/>
    <property type="evidence" value="ECO:0007669"/>
    <property type="project" value="UniProtKB-KW"/>
</dbReference>